<gene>
    <name evidence="7" type="primary">alkA</name>
    <name evidence="7" type="ORF">LYSBPC_31780</name>
</gene>
<evidence type="ECO:0000256" key="5">
    <source>
        <dbReference type="ARBA" id="ARBA00023204"/>
    </source>
</evidence>
<comment type="catalytic activity">
    <reaction evidence="1">
        <text>Hydrolysis of alkylated DNA, releasing 3-methyladenine, 3-methylguanine, 7-methylguanine and 7-methyladenine.</text>
        <dbReference type="EC" id="3.2.2.21"/>
    </reaction>
</comment>
<dbReference type="InterPro" id="IPR023170">
    <property type="entry name" value="HhH_base_excis_C"/>
</dbReference>
<dbReference type="SUPFAM" id="SSF48150">
    <property type="entry name" value="DNA-glycosylase"/>
    <property type="match status" value="1"/>
</dbReference>
<comment type="caution">
    <text evidence="7">The sequence shown here is derived from an EMBL/GenBank/DDBJ whole genome shotgun (WGS) entry which is preliminary data.</text>
</comment>
<dbReference type="Pfam" id="PF00730">
    <property type="entry name" value="HhH-GPD"/>
    <property type="match status" value="1"/>
</dbReference>
<dbReference type="InterPro" id="IPR037046">
    <property type="entry name" value="AlkA_N_sf"/>
</dbReference>
<sequence length="298" mass="34732">MQWNDYEYYIEIFPPKEFSFAECLLFLDRSNLEVLHQIKEDAVYKVIQGVVCTVTYVNPCIQVKFVSENPPAIVRQNVAQYIWEWFDLESDLHDFYQLASQDDVLKPLVDSYYGLRIIGIPDLFEALVWAIVGQQINLTFAYTLKKRFIEQFGECVIFEGEAFWMFPTVEKIAGLSVEDLKCLQFTTRKAEYIIFIAQEMMCGSLSKEQLLETQDIQKSLVSIRGIGTWTANYVMLRCLHQSTAFPITDVGLHNALKVLLNLEEKPTIHEIETYAVNWQGWQAYATFYLWRSLYGKNI</sequence>
<dbReference type="InterPro" id="IPR003265">
    <property type="entry name" value="HhH-GPD_domain"/>
</dbReference>
<name>A0ABQ5NPL9_9BACI</name>
<dbReference type="Proteomes" id="UP001065593">
    <property type="component" value="Unassembled WGS sequence"/>
</dbReference>
<feature type="domain" description="HhH-GPD" evidence="6">
    <location>
        <begin position="132"/>
        <end position="294"/>
    </location>
</feature>
<dbReference type="InterPro" id="IPR051912">
    <property type="entry name" value="Alkylbase_DNA_Glycosylase/TA"/>
</dbReference>
<accession>A0ABQ5NPL9</accession>
<evidence type="ECO:0000256" key="1">
    <source>
        <dbReference type="ARBA" id="ARBA00000086"/>
    </source>
</evidence>
<dbReference type="CDD" id="cd00056">
    <property type="entry name" value="ENDO3c"/>
    <property type="match status" value="1"/>
</dbReference>
<dbReference type="InterPro" id="IPR012904">
    <property type="entry name" value="OGG_N"/>
</dbReference>
<organism evidence="7 8">
    <name type="scientific">Lysinibacillus piscis</name>
    <dbReference type="NCBI Taxonomy" id="2518931"/>
    <lineage>
        <taxon>Bacteria</taxon>
        <taxon>Bacillati</taxon>
        <taxon>Bacillota</taxon>
        <taxon>Bacilli</taxon>
        <taxon>Bacillales</taxon>
        <taxon>Bacillaceae</taxon>
        <taxon>Lysinibacillus</taxon>
    </lineage>
</organism>
<keyword evidence="3" id="KW-0227">DNA damage</keyword>
<dbReference type="PANTHER" id="PTHR43003:SF12">
    <property type="entry name" value="DNA-3-METHYLADENINE GLYCOSYLASE"/>
    <property type="match status" value="1"/>
</dbReference>
<dbReference type="Pfam" id="PF07934">
    <property type="entry name" value="OGG_N"/>
    <property type="match status" value="1"/>
</dbReference>
<evidence type="ECO:0000313" key="7">
    <source>
        <dbReference type="EMBL" id="GLC90051.1"/>
    </source>
</evidence>
<dbReference type="SMART" id="SM00478">
    <property type="entry name" value="ENDO3c"/>
    <property type="match status" value="1"/>
</dbReference>
<dbReference type="EC" id="3.2.2.21" evidence="2"/>
<keyword evidence="8" id="KW-1185">Reference proteome</keyword>
<evidence type="ECO:0000256" key="3">
    <source>
        <dbReference type="ARBA" id="ARBA00022763"/>
    </source>
</evidence>
<reference evidence="7" key="1">
    <citation type="submission" date="2022-08" db="EMBL/GenBank/DDBJ databases">
        <title>Draft genome sequence of Lysinibacillus sp. strain KH24.</title>
        <authorList>
            <person name="Kanbe H."/>
            <person name="Itoh H."/>
        </authorList>
    </citation>
    <scope>NUCLEOTIDE SEQUENCE</scope>
    <source>
        <strain evidence="7">KH24</strain>
    </source>
</reference>
<evidence type="ECO:0000259" key="6">
    <source>
        <dbReference type="SMART" id="SM00478"/>
    </source>
</evidence>
<dbReference type="RefSeq" id="WP_264989972.1">
    <property type="nucleotide sequence ID" value="NZ_BRZA01000005.1"/>
</dbReference>
<keyword evidence="5" id="KW-0234">DNA repair</keyword>
<evidence type="ECO:0000313" key="8">
    <source>
        <dbReference type="Proteomes" id="UP001065593"/>
    </source>
</evidence>
<dbReference type="PANTHER" id="PTHR43003">
    <property type="entry name" value="DNA-3-METHYLADENINE GLYCOSYLASE"/>
    <property type="match status" value="1"/>
</dbReference>
<proteinExistence type="predicted"/>
<dbReference type="Gene3D" id="1.10.1670.10">
    <property type="entry name" value="Helix-hairpin-Helix base-excision DNA repair enzymes (C-terminal)"/>
    <property type="match status" value="1"/>
</dbReference>
<dbReference type="Gene3D" id="3.30.310.20">
    <property type="entry name" value="DNA-3-methyladenine glycosylase AlkA, N-terminal domain"/>
    <property type="match status" value="1"/>
</dbReference>
<evidence type="ECO:0000256" key="2">
    <source>
        <dbReference type="ARBA" id="ARBA00012000"/>
    </source>
</evidence>
<protein>
    <recommendedName>
        <fullName evidence="2">DNA-3-methyladenine glycosylase II</fullName>
        <ecNumber evidence="2">3.2.2.21</ecNumber>
    </recommendedName>
</protein>
<dbReference type="EMBL" id="BRZA01000005">
    <property type="protein sequence ID" value="GLC90051.1"/>
    <property type="molecule type" value="Genomic_DNA"/>
</dbReference>
<keyword evidence="4" id="KW-0378">Hydrolase</keyword>
<evidence type="ECO:0000256" key="4">
    <source>
        <dbReference type="ARBA" id="ARBA00022801"/>
    </source>
</evidence>
<dbReference type="InterPro" id="IPR011257">
    <property type="entry name" value="DNA_glycosylase"/>
</dbReference>
<dbReference type="Gene3D" id="1.10.340.30">
    <property type="entry name" value="Hypothetical protein, domain 2"/>
    <property type="match status" value="1"/>
</dbReference>